<name>A0A6M4B8R4_9VIRU</name>
<evidence type="ECO:0000256" key="1">
    <source>
        <dbReference type="SAM" id="MobiDB-lite"/>
    </source>
</evidence>
<sequence>MARYRRSTRSRRRLARRRRTRRFARRSRRRGFRRFNVSRIWEGPLLANSLIPQSEGVLGSNIGVDGNDFMTWNISPFIDLDQSAIIGKQTRHYAYTVANTSPLFIDDISDYQKILTDMPILINNEKLQDLVPSFLWQVCDEYRISYVNISFSVPEFTNEKNNTLYIEWTNLPGARACTPDDALPFLVDKYPETIIIKDNPESQQVPITPQDISDAHGWNWICRPKDIADATSRQGRESMRYGWHRQMLTYTHPVTISFRPRHADIHYDAHAVAADYNGKTHYSATPVDQFATNKYLTREYLPIFWYEEHSGELPHHSYCQYWMGPIIRLTDANRLSTGNKPTGTLFQEYGIRCTWQIGVKFRGMSGTQELFPDYAVPKV</sequence>
<accession>A0A6M4B8R4</accession>
<feature type="region of interest" description="Disordered" evidence="1">
    <location>
        <begin position="1"/>
        <end position="20"/>
    </location>
</feature>
<dbReference type="EMBL" id="MN621476">
    <property type="protein sequence ID" value="QJQ37753.1"/>
    <property type="molecule type" value="Genomic_DNA"/>
</dbReference>
<reference evidence="2" key="1">
    <citation type="journal article" date="2020" name="Virol. J.">
        <title>Viral metagenomics revealed diverse CRESS-DNA virus genomes in faeces of forest musk deer.</title>
        <authorList>
            <person name="Liu Q."/>
            <person name="Wang H."/>
            <person name="Ling Y."/>
            <person name="Yang S.X."/>
            <person name="Wang X.C."/>
            <person name="Zhou R."/>
            <person name="Xiao Y.Q."/>
            <person name="Chen X."/>
            <person name="Yang J."/>
            <person name="Fu W.G."/>
            <person name="Zhang W."/>
            <person name="Qi G.L."/>
        </authorList>
    </citation>
    <scope>NUCLEOTIDE SEQUENCE</scope>
    <source>
        <strain evidence="2">UJSL017</strain>
    </source>
</reference>
<proteinExistence type="predicted"/>
<protein>
    <submittedName>
        <fullName evidence="2">Capsid protein</fullName>
    </submittedName>
</protein>
<evidence type="ECO:0000313" key="2">
    <source>
        <dbReference type="EMBL" id="QJQ37753.1"/>
    </source>
</evidence>
<organism evidence="2">
    <name type="scientific">Cressdnaviricota sp</name>
    <dbReference type="NCBI Taxonomy" id="2748378"/>
    <lineage>
        <taxon>Viruses</taxon>
        <taxon>Monodnaviria</taxon>
        <taxon>Shotokuvirae</taxon>
        <taxon>Cressdnaviricota</taxon>
    </lineage>
</organism>